<feature type="region of interest" description="Disordered" evidence="1">
    <location>
        <begin position="1"/>
        <end position="21"/>
    </location>
</feature>
<dbReference type="OrthoDB" id="5869294at2759"/>
<gene>
    <name evidence="2" type="ORF">CAEBREN_14774</name>
</gene>
<organism evidence="3">
    <name type="scientific">Caenorhabditis brenneri</name>
    <name type="common">Nematode worm</name>
    <dbReference type="NCBI Taxonomy" id="135651"/>
    <lineage>
        <taxon>Eukaryota</taxon>
        <taxon>Metazoa</taxon>
        <taxon>Ecdysozoa</taxon>
        <taxon>Nematoda</taxon>
        <taxon>Chromadorea</taxon>
        <taxon>Rhabditida</taxon>
        <taxon>Rhabditina</taxon>
        <taxon>Rhabditomorpha</taxon>
        <taxon>Rhabditoidea</taxon>
        <taxon>Rhabditidae</taxon>
        <taxon>Peloderinae</taxon>
        <taxon>Caenorhabditis</taxon>
    </lineage>
</organism>
<evidence type="ECO:0000256" key="1">
    <source>
        <dbReference type="SAM" id="MobiDB-lite"/>
    </source>
</evidence>
<proteinExistence type="predicted"/>
<dbReference type="InParanoid" id="G0MBE0"/>
<name>G0MBE0_CAEBE</name>
<dbReference type="EMBL" id="GL379788">
    <property type="protein sequence ID" value="EGT40471.1"/>
    <property type="molecule type" value="Genomic_DNA"/>
</dbReference>
<feature type="region of interest" description="Disordered" evidence="1">
    <location>
        <begin position="37"/>
        <end position="89"/>
    </location>
</feature>
<evidence type="ECO:0000313" key="3">
    <source>
        <dbReference type="Proteomes" id="UP000008068"/>
    </source>
</evidence>
<dbReference type="Proteomes" id="UP000008068">
    <property type="component" value="Unassembled WGS sequence"/>
</dbReference>
<dbReference type="AlphaFoldDB" id="G0MBE0"/>
<reference evidence="3" key="1">
    <citation type="submission" date="2011-07" db="EMBL/GenBank/DDBJ databases">
        <authorList>
            <consortium name="Caenorhabditis brenneri Sequencing and Analysis Consortium"/>
            <person name="Wilson R.K."/>
        </authorList>
    </citation>
    <scope>NUCLEOTIDE SEQUENCE [LARGE SCALE GENOMIC DNA]</scope>
    <source>
        <strain evidence="3">PB2801</strain>
    </source>
</reference>
<dbReference type="eggNOG" id="ENOG502TIHS">
    <property type="taxonomic scope" value="Eukaryota"/>
</dbReference>
<dbReference type="OMA" id="MQSAPIN"/>
<accession>G0MBE0</accession>
<dbReference type="FunCoup" id="G0MBE0">
    <property type="interactions" value="1555"/>
</dbReference>
<keyword evidence="3" id="KW-1185">Reference proteome</keyword>
<evidence type="ECO:0000313" key="2">
    <source>
        <dbReference type="EMBL" id="EGT40471.1"/>
    </source>
</evidence>
<dbReference type="HOGENOM" id="CLU_1751363_0_0_1"/>
<feature type="compositionally biased region" description="Polar residues" evidence="1">
    <location>
        <begin position="1"/>
        <end position="14"/>
    </location>
</feature>
<sequence>MAQSGSSSRMQSAPITIAYDNQETRRFWRDSYRWSNQVDSDEEEEYEQNHHSDADEEQVMTHYDGFSGGDVAEAEPENRPVGSAEQEEEKQDVVVAAVEPVQQAEPVQWVEDVIEAPQKSSADAAYDMFEQLLAENEAKLRNLISRYTQSQLAL</sequence>
<protein>
    <submittedName>
        <fullName evidence="2">Uncharacterized protein</fullName>
    </submittedName>
</protein>
<dbReference type="STRING" id="135651.G0MBE0"/>